<feature type="transmembrane region" description="Helical" evidence="1">
    <location>
        <begin position="83"/>
        <end position="105"/>
    </location>
</feature>
<dbReference type="KEGG" id="ehx:EMIHUDRAFT_244109"/>
<dbReference type="HOGENOM" id="CLU_1477718_0_0_1"/>
<dbReference type="PaxDb" id="2903-EOD17503"/>
<organism evidence="3 4">
    <name type="scientific">Emiliania huxleyi (strain CCMP1516)</name>
    <dbReference type="NCBI Taxonomy" id="280463"/>
    <lineage>
        <taxon>Eukaryota</taxon>
        <taxon>Haptista</taxon>
        <taxon>Haptophyta</taxon>
        <taxon>Prymnesiophyceae</taxon>
        <taxon>Isochrysidales</taxon>
        <taxon>Noelaerhabdaceae</taxon>
        <taxon>Emiliania</taxon>
    </lineage>
</organism>
<dbReference type="InterPro" id="IPR002048">
    <property type="entry name" value="EF_hand_dom"/>
</dbReference>
<dbReference type="Pfam" id="PF13499">
    <property type="entry name" value="EF-hand_7"/>
    <property type="match status" value="1"/>
</dbReference>
<dbReference type="SMART" id="SM00054">
    <property type="entry name" value="EFh"/>
    <property type="match status" value="2"/>
</dbReference>
<dbReference type="InterPro" id="IPR011992">
    <property type="entry name" value="EF-hand-dom_pair"/>
</dbReference>
<dbReference type="EnsemblProtists" id="EOD17503">
    <property type="protein sequence ID" value="EOD17503"/>
    <property type="gene ID" value="EMIHUDRAFT_244109"/>
</dbReference>
<dbReference type="GeneID" id="17263650"/>
<keyword evidence="1" id="KW-1133">Transmembrane helix</keyword>
<keyword evidence="4" id="KW-1185">Reference proteome</keyword>
<feature type="transmembrane region" description="Helical" evidence="1">
    <location>
        <begin position="131"/>
        <end position="153"/>
    </location>
</feature>
<evidence type="ECO:0000313" key="3">
    <source>
        <dbReference type="EnsemblProtists" id="EOD17503"/>
    </source>
</evidence>
<protein>
    <recommendedName>
        <fullName evidence="2">EF-hand domain-containing protein</fullName>
    </recommendedName>
</protein>
<reference evidence="4" key="1">
    <citation type="journal article" date="2013" name="Nature">
        <title>Pan genome of the phytoplankton Emiliania underpins its global distribution.</title>
        <authorList>
            <person name="Read B.A."/>
            <person name="Kegel J."/>
            <person name="Klute M.J."/>
            <person name="Kuo A."/>
            <person name="Lefebvre S.C."/>
            <person name="Maumus F."/>
            <person name="Mayer C."/>
            <person name="Miller J."/>
            <person name="Monier A."/>
            <person name="Salamov A."/>
            <person name="Young J."/>
            <person name="Aguilar M."/>
            <person name="Claverie J.M."/>
            <person name="Frickenhaus S."/>
            <person name="Gonzalez K."/>
            <person name="Herman E.K."/>
            <person name="Lin Y.C."/>
            <person name="Napier J."/>
            <person name="Ogata H."/>
            <person name="Sarno A.F."/>
            <person name="Shmutz J."/>
            <person name="Schroeder D."/>
            <person name="de Vargas C."/>
            <person name="Verret F."/>
            <person name="von Dassow P."/>
            <person name="Valentin K."/>
            <person name="Van de Peer Y."/>
            <person name="Wheeler G."/>
            <person name="Dacks J.B."/>
            <person name="Delwiche C.F."/>
            <person name="Dyhrman S.T."/>
            <person name="Glockner G."/>
            <person name="John U."/>
            <person name="Richards T."/>
            <person name="Worden A.Z."/>
            <person name="Zhang X."/>
            <person name="Grigoriev I.V."/>
            <person name="Allen A.E."/>
            <person name="Bidle K."/>
            <person name="Borodovsky M."/>
            <person name="Bowler C."/>
            <person name="Brownlee C."/>
            <person name="Cock J.M."/>
            <person name="Elias M."/>
            <person name="Gladyshev V.N."/>
            <person name="Groth M."/>
            <person name="Guda C."/>
            <person name="Hadaegh A."/>
            <person name="Iglesias-Rodriguez M.D."/>
            <person name="Jenkins J."/>
            <person name="Jones B.M."/>
            <person name="Lawson T."/>
            <person name="Leese F."/>
            <person name="Lindquist E."/>
            <person name="Lobanov A."/>
            <person name="Lomsadze A."/>
            <person name="Malik S.B."/>
            <person name="Marsh M.E."/>
            <person name="Mackinder L."/>
            <person name="Mock T."/>
            <person name="Mueller-Roeber B."/>
            <person name="Pagarete A."/>
            <person name="Parker M."/>
            <person name="Probert I."/>
            <person name="Quesneville H."/>
            <person name="Raines C."/>
            <person name="Rensing S.A."/>
            <person name="Riano-Pachon D.M."/>
            <person name="Richier S."/>
            <person name="Rokitta S."/>
            <person name="Shiraiwa Y."/>
            <person name="Soanes D.M."/>
            <person name="van der Giezen M."/>
            <person name="Wahlund T.M."/>
            <person name="Williams B."/>
            <person name="Wilson W."/>
            <person name="Wolfe G."/>
            <person name="Wurch L.L."/>
        </authorList>
    </citation>
    <scope>NUCLEOTIDE SEQUENCE</scope>
</reference>
<dbReference type="Proteomes" id="UP000013827">
    <property type="component" value="Unassembled WGS sequence"/>
</dbReference>
<evidence type="ECO:0000313" key="4">
    <source>
        <dbReference type="Proteomes" id="UP000013827"/>
    </source>
</evidence>
<reference evidence="3" key="2">
    <citation type="submission" date="2024-10" db="UniProtKB">
        <authorList>
            <consortium name="EnsemblProtists"/>
        </authorList>
    </citation>
    <scope>IDENTIFICATION</scope>
</reference>
<dbReference type="RefSeq" id="XP_005769932.1">
    <property type="nucleotide sequence ID" value="XM_005769875.1"/>
</dbReference>
<accession>A0A0D3J1W8</accession>
<dbReference type="SUPFAM" id="SSF47473">
    <property type="entry name" value="EF-hand"/>
    <property type="match status" value="1"/>
</dbReference>
<dbReference type="PROSITE" id="PS50222">
    <property type="entry name" value="EF_HAND_2"/>
    <property type="match status" value="1"/>
</dbReference>
<keyword evidence="1" id="KW-0812">Transmembrane</keyword>
<dbReference type="GO" id="GO:0005509">
    <property type="term" value="F:calcium ion binding"/>
    <property type="evidence" value="ECO:0007669"/>
    <property type="project" value="InterPro"/>
</dbReference>
<dbReference type="AlphaFoldDB" id="A0A0D3J1W8"/>
<sequence>MVNSIFDDADTNDDGLVDISESYILILRLYIKVNQKAPIKPPSRETADMLFNTADTDVSGMINKQEFLQLSLDLFASAGIRVLAYKLVSFLLAPLLATYLSGWLVTHPNNLTESAVAAARAVVPDSLEPSVFTQGTLTTILIVVFVSTLGHVFMDLVDTLLLRVGKAENEEAAKEAKRKDSLL</sequence>
<dbReference type="Gene3D" id="1.10.238.10">
    <property type="entry name" value="EF-hand"/>
    <property type="match status" value="1"/>
</dbReference>
<dbReference type="eggNOG" id="ENOG502SEPS">
    <property type="taxonomic scope" value="Eukaryota"/>
</dbReference>
<keyword evidence="1" id="KW-0472">Membrane</keyword>
<name>A0A0D3J1W8_EMIH1</name>
<evidence type="ECO:0000259" key="2">
    <source>
        <dbReference type="PROSITE" id="PS50222"/>
    </source>
</evidence>
<feature type="domain" description="EF-hand" evidence="2">
    <location>
        <begin position="42"/>
        <end position="77"/>
    </location>
</feature>
<evidence type="ECO:0000256" key="1">
    <source>
        <dbReference type="SAM" id="Phobius"/>
    </source>
</evidence>
<proteinExistence type="predicted"/>